<comment type="similarity">
    <text evidence="1">Belongs to the ATP-dependent AMP-binding enzyme family.</text>
</comment>
<evidence type="ECO:0000256" key="2">
    <source>
        <dbReference type="ARBA" id="ARBA00022598"/>
    </source>
</evidence>
<dbReference type="Proteomes" id="UP000477680">
    <property type="component" value="Chromosome"/>
</dbReference>
<dbReference type="SUPFAM" id="SSF56801">
    <property type="entry name" value="Acetyl-CoA synthetase-like"/>
    <property type="match status" value="1"/>
</dbReference>
<reference evidence="5 6" key="1">
    <citation type="submission" date="2020-02" db="EMBL/GenBank/DDBJ databases">
        <title>Genome sequencing for Kineobactrum sp. M2.</title>
        <authorList>
            <person name="Park S.-J."/>
        </authorList>
    </citation>
    <scope>NUCLEOTIDE SEQUENCE [LARGE SCALE GENOMIC DNA]</scope>
    <source>
        <strain evidence="5 6">M2</strain>
    </source>
</reference>
<dbReference type="GO" id="GO:0031956">
    <property type="term" value="F:medium-chain fatty acid-CoA ligase activity"/>
    <property type="evidence" value="ECO:0007669"/>
    <property type="project" value="TreeGrafter"/>
</dbReference>
<dbReference type="GO" id="GO:0006631">
    <property type="term" value="P:fatty acid metabolic process"/>
    <property type="evidence" value="ECO:0007669"/>
    <property type="project" value="TreeGrafter"/>
</dbReference>
<evidence type="ECO:0000259" key="3">
    <source>
        <dbReference type="Pfam" id="PF00501"/>
    </source>
</evidence>
<dbReference type="InterPro" id="IPR000873">
    <property type="entry name" value="AMP-dep_synth/lig_dom"/>
</dbReference>
<feature type="domain" description="AMP-dependent synthetase/ligase" evidence="3">
    <location>
        <begin position="7"/>
        <end position="361"/>
    </location>
</feature>
<dbReference type="Pfam" id="PF00501">
    <property type="entry name" value="AMP-binding"/>
    <property type="match status" value="1"/>
</dbReference>
<evidence type="ECO:0000259" key="4">
    <source>
        <dbReference type="Pfam" id="PF13193"/>
    </source>
</evidence>
<name>A0A6C0U6W9_9GAMM</name>
<organism evidence="5 6">
    <name type="scientific">Kineobactrum salinum</name>
    <dbReference type="NCBI Taxonomy" id="2708301"/>
    <lineage>
        <taxon>Bacteria</taxon>
        <taxon>Pseudomonadati</taxon>
        <taxon>Pseudomonadota</taxon>
        <taxon>Gammaproteobacteria</taxon>
        <taxon>Cellvibrionales</taxon>
        <taxon>Halieaceae</taxon>
        <taxon>Kineobactrum</taxon>
    </lineage>
</organism>
<feature type="domain" description="AMP-binding enzyme C-terminal" evidence="4">
    <location>
        <begin position="418"/>
        <end position="496"/>
    </location>
</feature>
<keyword evidence="6" id="KW-1185">Reference proteome</keyword>
<proteinExistence type="inferred from homology"/>
<dbReference type="EMBL" id="CP048711">
    <property type="protein sequence ID" value="QIB67728.1"/>
    <property type="molecule type" value="Genomic_DNA"/>
</dbReference>
<gene>
    <name evidence="5" type="ORF">G3T16_16435</name>
</gene>
<dbReference type="Gene3D" id="3.30.300.30">
    <property type="match status" value="1"/>
</dbReference>
<dbReference type="Pfam" id="PF13193">
    <property type="entry name" value="AMP-binding_C"/>
    <property type="match status" value="1"/>
</dbReference>
<dbReference type="AlphaFoldDB" id="A0A6C0U6W9"/>
<keyword evidence="2" id="KW-0436">Ligase</keyword>
<dbReference type="InterPro" id="IPR025110">
    <property type="entry name" value="AMP-bd_C"/>
</dbReference>
<sequence>MPHPAVTAETYPHKPAIIMGESGHMVTYGELDERSNRVAQLFRSLGLRKGDHIGMMLENSHQFLEICWGAQRAGLIFTPVGLHLPQEEAAYILDNCGASLFVVSHGQGEAAARLRDCVAGLRHCFMIDGIQTGFESWEEAVAEQPAQRIDDEANGVPMFYSAGTTGQPKGVFRPPDSDDVNAPHPLADSLGAAFGFSPETVYLSPAPLYHAAPLHFNMMNLYQGGTSIIMEYFEPELALRLIEEHRATHSQWAPIMFVRMLKLPQEVRERYDPGSMQYAIHAGASCPVEVKEQMIAWWGEVLVEYYTASEGIGITAIDSANWLTHKGSVGRALVGQVHIVDAQGRELPPGETGAVYFSGEQAQFSYHGEPARTAEAFNERGWATTGDLGYLDRDGYLYLTDRKDSMISRGGVSISPQEIENLLINHDKVADVAVFGIPSAEFGEEVKAVVQPMNWVDATDEVAIEITEWLRERISHLKLPRSLDFHRQLPRRDDGKLYKRHLLEEYRGAARVEPGTEAADDGNDKA</sequence>
<dbReference type="Gene3D" id="3.40.50.12780">
    <property type="entry name" value="N-terminal domain of ligase-like"/>
    <property type="match status" value="1"/>
</dbReference>
<evidence type="ECO:0000313" key="6">
    <source>
        <dbReference type="Proteomes" id="UP000477680"/>
    </source>
</evidence>
<dbReference type="InterPro" id="IPR045851">
    <property type="entry name" value="AMP-bd_C_sf"/>
</dbReference>
<dbReference type="KEGG" id="kim:G3T16_16435"/>
<protein>
    <submittedName>
        <fullName evidence="5">Acyl-CoA synthetase</fullName>
    </submittedName>
</protein>
<dbReference type="PANTHER" id="PTHR43201:SF5">
    <property type="entry name" value="MEDIUM-CHAIN ACYL-COA LIGASE ACSF2, MITOCHONDRIAL"/>
    <property type="match status" value="1"/>
</dbReference>
<evidence type="ECO:0000256" key="1">
    <source>
        <dbReference type="ARBA" id="ARBA00006432"/>
    </source>
</evidence>
<dbReference type="InterPro" id="IPR042099">
    <property type="entry name" value="ANL_N_sf"/>
</dbReference>
<dbReference type="PANTHER" id="PTHR43201">
    <property type="entry name" value="ACYL-COA SYNTHETASE"/>
    <property type="match status" value="1"/>
</dbReference>
<accession>A0A6C0U6W9</accession>
<evidence type="ECO:0000313" key="5">
    <source>
        <dbReference type="EMBL" id="QIB67728.1"/>
    </source>
</evidence>